<evidence type="ECO:0000313" key="4">
    <source>
        <dbReference type="Proteomes" id="UP000061018"/>
    </source>
</evidence>
<dbReference type="KEGG" id="samb:SAM23877_0064"/>
<reference evidence="3" key="2">
    <citation type="submission" date="2015-07" db="EMBL/GenBank/DDBJ databases">
        <title>Complete genome sequence of Streptomyces ambofaciens ATCC 23877, the spiramycin producer.</title>
        <authorList>
            <person name="Thibessard A."/>
            <person name="Haas D."/>
            <person name="Gerbaud C."/>
            <person name="Aigle B."/>
            <person name="Lautru S."/>
            <person name="Pernodet J.-L."/>
            <person name="Leblond P."/>
        </authorList>
    </citation>
    <scope>NUCLEOTIDE SEQUENCE [LARGE SCALE GENOMIC DNA]</scope>
    <source>
        <strain evidence="3">ATCC 23877</strain>
    </source>
</reference>
<dbReference type="EMBL" id="CP012382">
    <property type="protein sequence ID" value="AKZ60649.1"/>
    <property type="molecule type" value="Genomic_DNA"/>
</dbReference>
<feature type="region of interest" description="Disordered" evidence="1">
    <location>
        <begin position="1"/>
        <end position="23"/>
    </location>
</feature>
<gene>
    <name evidence="2" type="ORF">SAM23877_0064</name>
    <name evidence="3" type="ORF">SAM23877_7608</name>
</gene>
<organism evidence="3 4">
    <name type="scientific">Streptomyces ambofaciens (strain ATCC 23877 / 3486 / DSM 40053 / JCM 4204 / NBRC 12836 / NRRL B-2516)</name>
    <dbReference type="NCBI Taxonomy" id="278992"/>
    <lineage>
        <taxon>Bacteria</taxon>
        <taxon>Bacillati</taxon>
        <taxon>Actinomycetota</taxon>
        <taxon>Actinomycetes</taxon>
        <taxon>Kitasatosporales</taxon>
        <taxon>Streptomycetaceae</taxon>
        <taxon>Streptomyces</taxon>
    </lineage>
</organism>
<evidence type="ECO:0000313" key="3">
    <source>
        <dbReference type="EMBL" id="AKZ60649.1"/>
    </source>
</evidence>
<dbReference type="EMBL" id="CP012382">
    <property type="protein sequence ID" value="AKZ53113.1"/>
    <property type="molecule type" value="Genomic_DNA"/>
</dbReference>
<sequence>MLHMDGLDPIFPLHPNSDAAAHH</sequence>
<dbReference type="Proteomes" id="UP000061018">
    <property type="component" value="Chromosome"/>
</dbReference>
<proteinExistence type="predicted"/>
<evidence type="ECO:0000313" key="2">
    <source>
        <dbReference type="EMBL" id="AKZ53113.1"/>
    </source>
</evidence>
<dbReference type="AlphaFoldDB" id="A0A0K2B5U4"/>
<protein>
    <submittedName>
        <fullName evidence="3">Uncharacterized protein</fullName>
    </submittedName>
</protein>
<dbReference type="KEGG" id="samb:SAM23877_7608"/>
<name>A0A0K2B5U4_STRA7</name>
<evidence type="ECO:0000256" key="1">
    <source>
        <dbReference type="SAM" id="MobiDB-lite"/>
    </source>
</evidence>
<accession>A0A0K2B5U4</accession>
<reference evidence="4" key="1">
    <citation type="journal article" date="2015" name="J. Biotechnol.">
        <title>Complete genome sequence of Streptomyces ambofaciens ATCC 23877, the spiramycin producer.</title>
        <authorList>
            <person name="Thibessard A."/>
            <person name="Haas D."/>
            <person name="Gerbaud C."/>
            <person name="Aigle B."/>
            <person name="Lautru S."/>
            <person name="Pernodet J.L."/>
            <person name="Leblond P."/>
        </authorList>
    </citation>
    <scope>NUCLEOTIDE SEQUENCE [LARGE SCALE GENOMIC DNA]</scope>
    <source>
        <strain evidence="4">ATCC 23877 / 3486 / DSM 40053 / JCM 4204 / NBRC 12836 / NRRL B-2516</strain>
    </source>
</reference>